<evidence type="ECO:0000313" key="4">
    <source>
        <dbReference type="Proteomes" id="UP000187203"/>
    </source>
</evidence>
<reference evidence="4" key="1">
    <citation type="submission" date="2013-09" db="EMBL/GenBank/DDBJ databases">
        <title>Corchorus olitorius genome sequencing.</title>
        <authorList>
            <person name="Alam M."/>
            <person name="Haque M.S."/>
            <person name="Islam M.S."/>
            <person name="Emdad E.M."/>
            <person name="Islam M.M."/>
            <person name="Ahmed B."/>
            <person name="Halim A."/>
            <person name="Hossen Q.M.M."/>
            <person name="Hossain M.Z."/>
            <person name="Ahmed R."/>
            <person name="Khan M.M."/>
            <person name="Islam R."/>
            <person name="Rashid M.M."/>
            <person name="Khan S.A."/>
            <person name="Rahman M.S."/>
            <person name="Alam M."/>
            <person name="Yahiya A.S."/>
            <person name="Khan M.S."/>
            <person name="Azam M.S."/>
            <person name="Haque T."/>
            <person name="Lashkar M.Z.H."/>
            <person name="Akhand A.I."/>
            <person name="Morshed G."/>
            <person name="Roy S."/>
            <person name="Uddin K.S."/>
            <person name="Rabeya T."/>
            <person name="Hossain A.S."/>
            <person name="Chowdhury A."/>
            <person name="Snigdha A.R."/>
            <person name="Mortoza M.S."/>
            <person name="Matin S.A."/>
            <person name="Hoque S.M.E."/>
            <person name="Islam M.K."/>
            <person name="Roy D.K."/>
            <person name="Haider R."/>
            <person name="Moosa M.M."/>
            <person name="Elias S.M."/>
            <person name="Hasan A.M."/>
            <person name="Jahan S."/>
            <person name="Shafiuddin M."/>
            <person name="Mahmood N."/>
            <person name="Shommy N.S."/>
        </authorList>
    </citation>
    <scope>NUCLEOTIDE SEQUENCE [LARGE SCALE GENOMIC DNA]</scope>
    <source>
        <strain evidence="4">cv. O-4</strain>
    </source>
</reference>
<sequence length="309" mass="36353">MKNRTDFSYEGYRWQPSDCDLPEFDPSDFLKRMQNKVIAIVGDSLSREHTESLMCMLTRDQPQDKIDEVEDVTEQYGFLPLTFVHKKHGWAYRFRTTNTTIVHSWSTRLCDREPVNPDDPDSFFAIHLDRQPAFIRNYIHQLDVLVINTAHHWSKMQMDKYNELMFVNGTRIQDDHDPLWNMTNARMFKINNIVQWLESQMDLYPNLQVFFRTFSPVHFFKGDWNTGGKCDNTIPMTRGSEVLTDESSDKVVADALKGMRIKILDITALSDLRDEAHISHFRDRGYDCMHWCLPGIPDTWNELLIAQVH</sequence>
<comment type="similarity">
    <text evidence="1">Belongs to the PC-esterase family. TBL subfamily.</text>
</comment>
<dbReference type="GO" id="GO:0016413">
    <property type="term" value="F:O-acetyltransferase activity"/>
    <property type="evidence" value="ECO:0007669"/>
    <property type="project" value="InterPro"/>
</dbReference>
<evidence type="ECO:0000256" key="1">
    <source>
        <dbReference type="ARBA" id="ARBA00007727"/>
    </source>
</evidence>
<accession>A0A1R3GDD2</accession>
<dbReference type="Pfam" id="PF13839">
    <property type="entry name" value="PC-Esterase"/>
    <property type="match status" value="1"/>
</dbReference>
<dbReference type="GO" id="GO:0005794">
    <property type="term" value="C:Golgi apparatus"/>
    <property type="evidence" value="ECO:0007669"/>
    <property type="project" value="TreeGrafter"/>
</dbReference>
<evidence type="ECO:0000259" key="2">
    <source>
        <dbReference type="Pfam" id="PF13839"/>
    </source>
</evidence>
<proteinExistence type="inferred from homology"/>
<protein>
    <submittedName>
        <fullName evidence="3">PC-Esterase</fullName>
    </submittedName>
</protein>
<comment type="caution">
    <text evidence="3">The sequence shown here is derived from an EMBL/GenBank/DDBJ whole genome shotgun (WGS) entry which is preliminary data.</text>
</comment>
<dbReference type="OrthoDB" id="630188at2759"/>
<keyword evidence="4" id="KW-1185">Reference proteome</keyword>
<dbReference type="InterPro" id="IPR029962">
    <property type="entry name" value="TBL"/>
</dbReference>
<dbReference type="EMBL" id="AWUE01022791">
    <property type="protein sequence ID" value="OMO56108.1"/>
    <property type="molecule type" value="Genomic_DNA"/>
</dbReference>
<name>A0A1R3GDD2_9ROSI</name>
<dbReference type="Proteomes" id="UP000187203">
    <property type="component" value="Unassembled WGS sequence"/>
</dbReference>
<dbReference type="PANTHER" id="PTHR32285">
    <property type="entry name" value="PROTEIN TRICHOME BIREFRINGENCE-LIKE 9-RELATED"/>
    <property type="match status" value="1"/>
</dbReference>
<organism evidence="3 4">
    <name type="scientific">Corchorus olitorius</name>
    <dbReference type="NCBI Taxonomy" id="93759"/>
    <lineage>
        <taxon>Eukaryota</taxon>
        <taxon>Viridiplantae</taxon>
        <taxon>Streptophyta</taxon>
        <taxon>Embryophyta</taxon>
        <taxon>Tracheophyta</taxon>
        <taxon>Spermatophyta</taxon>
        <taxon>Magnoliopsida</taxon>
        <taxon>eudicotyledons</taxon>
        <taxon>Gunneridae</taxon>
        <taxon>Pentapetalae</taxon>
        <taxon>rosids</taxon>
        <taxon>malvids</taxon>
        <taxon>Malvales</taxon>
        <taxon>Malvaceae</taxon>
        <taxon>Grewioideae</taxon>
        <taxon>Apeibeae</taxon>
        <taxon>Corchorus</taxon>
    </lineage>
</organism>
<feature type="domain" description="Trichome birefringence-like C-terminal" evidence="2">
    <location>
        <begin position="21"/>
        <end position="306"/>
    </location>
</feature>
<dbReference type="AlphaFoldDB" id="A0A1R3GDD2"/>
<evidence type="ECO:0000313" key="3">
    <source>
        <dbReference type="EMBL" id="OMO56108.1"/>
    </source>
</evidence>
<dbReference type="PANTHER" id="PTHR32285:SF333">
    <property type="entry name" value="PROTEIN TRICHOME BIREFRINGENCE-LIKE 16"/>
    <property type="match status" value="1"/>
</dbReference>
<gene>
    <name evidence="3" type="ORF">COLO4_35775</name>
</gene>
<dbReference type="InterPro" id="IPR026057">
    <property type="entry name" value="TBL_C"/>
</dbReference>